<gene>
    <name evidence="1" type="ORF">HGP29_20050</name>
</gene>
<name>A0A7X8SNJ0_9BACT</name>
<dbReference type="RefSeq" id="WP_168884211.1">
    <property type="nucleotide sequence ID" value="NZ_JABAIL010000006.1"/>
</dbReference>
<keyword evidence="2" id="KW-1185">Reference proteome</keyword>
<sequence length="612" mass="71577">MKSVLLIIQLLLVTFNVFAEGNKKVFAFNNILFVNTPDKGVLPRLNAKNYLYDKNRNWMDNDQLFYPVVADLATQMSLNDAVDFEMQSAMAMGIDGFSFIYTTTKEKRLYNRFDQIIEAYFNVAKEKNYPFYFNLCIKFEPNIPIDEAIADASNILKKYSNVKFANSKHWHVEDGKKMIVLTKVKSLITKEEKKQLINVADKDLDMSILFDRIDQISAVTQGDYNFIYTSIWPGRKEEILQASNKFYSARMEAFYMRNDKLVKQYSNRLKSVNAPFVHTIFHDHVSSYYVDRATKKRIPRSFAEKKQMGPDEFYREHDDLGLTKGIRLGFEQAKKYNSSLVFLNSWNMFIEGSQFRQDFNHGFGLSPMTNTLIKLWKNEEIDPVIFVAFKNRMTEDKSLLEYKVRLKVGSPQYSKDSIEIVTYSNVPAKLVINGTPVRDLVEGLNVKTIPWQEGNIDVSLKKGSKEIASFNSLREVRSLKVRNQSSTIYLSSEDNNYLEGIIDILAVQEVNYFDKRFLLEQKKKEMWILLEKERMRNHITNITLNETNGARFDQIKKKENIEYEKEVKKLLSEFHFEVWQDLKAEKLLEIDATLSKFNIFDLNNSYNILDFK</sequence>
<reference evidence="1 2" key="1">
    <citation type="submission" date="2020-04" db="EMBL/GenBank/DDBJ databases">
        <title>Flammeovirga sp. SR4, a novel species isolated from seawater.</title>
        <authorList>
            <person name="Wang X."/>
        </authorList>
    </citation>
    <scope>NUCLEOTIDE SEQUENCE [LARGE SCALE GENOMIC DNA]</scope>
    <source>
        <strain evidence="1 2">SR4</strain>
    </source>
</reference>
<organism evidence="1 2">
    <name type="scientific">Flammeovirga agarivorans</name>
    <dbReference type="NCBI Taxonomy" id="2726742"/>
    <lineage>
        <taxon>Bacteria</taxon>
        <taxon>Pseudomonadati</taxon>
        <taxon>Bacteroidota</taxon>
        <taxon>Cytophagia</taxon>
        <taxon>Cytophagales</taxon>
        <taxon>Flammeovirgaceae</taxon>
        <taxon>Flammeovirga</taxon>
    </lineage>
</organism>
<proteinExistence type="predicted"/>
<protein>
    <submittedName>
        <fullName evidence="1">Uncharacterized protein</fullName>
    </submittedName>
</protein>
<evidence type="ECO:0000313" key="2">
    <source>
        <dbReference type="Proteomes" id="UP000585050"/>
    </source>
</evidence>
<comment type="caution">
    <text evidence="1">The sequence shown here is derived from an EMBL/GenBank/DDBJ whole genome shotgun (WGS) entry which is preliminary data.</text>
</comment>
<dbReference type="Proteomes" id="UP000585050">
    <property type="component" value="Unassembled WGS sequence"/>
</dbReference>
<dbReference type="Gene3D" id="3.20.20.80">
    <property type="entry name" value="Glycosidases"/>
    <property type="match status" value="1"/>
</dbReference>
<accession>A0A7X8SNJ0</accession>
<dbReference type="EMBL" id="JABAIL010000006">
    <property type="protein sequence ID" value="NLR93501.1"/>
    <property type="molecule type" value="Genomic_DNA"/>
</dbReference>
<evidence type="ECO:0000313" key="1">
    <source>
        <dbReference type="EMBL" id="NLR93501.1"/>
    </source>
</evidence>
<dbReference type="AlphaFoldDB" id="A0A7X8SNJ0"/>